<keyword evidence="3" id="KW-0238">DNA-binding</keyword>
<dbReference type="InterPro" id="IPR036388">
    <property type="entry name" value="WH-like_DNA-bd_sf"/>
</dbReference>
<dbReference type="Pfam" id="PF00126">
    <property type="entry name" value="HTH_1"/>
    <property type="match status" value="1"/>
</dbReference>
<dbReference type="EMBL" id="LZRT01000094">
    <property type="protein sequence ID" value="OUM86111.1"/>
    <property type="molecule type" value="Genomic_DNA"/>
</dbReference>
<sequence length="297" mass="33181">MELRDLRLFAAVAKTGSITKAAEQLGYVQSNVTARIQQLENHLKTPLFYRHSRGVSLTPQGNMLLKYAEQILHLANQAEQAVSQSSVPRGPLRIGAMETTAAVRLPALMAAFHRSCPEVDLTLRTGPTEELLHLVLDYQLDGAFVAGPVNHPELEQETILEENLVFIAGREINHPFSADIARTLLVFRSGCSYRARLEQWVRARGMLPVKIMEFGTLEAILGCVEAGMGISLVPASVIQHYHGKGMHQGLWVQPLEENDGRVETLFVRRRDALMTPALHHFLILCRELFLNQHVKSI</sequence>
<evidence type="ECO:0000256" key="3">
    <source>
        <dbReference type="ARBA" id="ARBA00023125"/>
    </source>
</evidence>
<dbReference type="Gene3D" id="1.10.10.10">
    <property type="entry name" value="Winged helix-like DNA-binding domain superfamily/Winged helix DNA-binding domain"/>
    <property type="match status" value="1"/>
</dbReference>
<dbReference type="PROSITE" id="PS50931">
    <property type="entry name" value="HTH_LYSR"/>
    <property type="match status" value="1"/>
</dbReference>
<evidence type="ECO:0000256" key="1">
    <source>
        <dbReference type="ARBA" id="ARBA00009437"/>
    </source>
</evidence>
<dbReference type="CDD" id="cd08442">
    <property type="entry name" value="PBP2_YofA_SoxR_like"/>
    <property type="match status" value="1"/>
</dbReference>
<accession>A0A1Y3PFI6</accession>
<evidence type="ECO:0000259" key="5">
    <source>
        <dbReference type="PROSITE" id="PS50931"/>
    </source>
</evidence>
<dbReference type="AlphaFoldDB" id="A0A1Y3PFI6"/>
<comment type="similarity">
    <text evidence="1">Belongs to the LysR transcriptional regulatory family.</text>
</comment>
<organism evidence="6 7">
    <name type="scientific">Bacillus thermozeamaize</name>
    <dbReference type="NCBI Taxonomy" id="230954"/>
    <lineage>
        <taxon>Bacteria</taxon>
        <taxon>Bacillati</taxon>
        <taxon>Bacillota</taxon>
        <taxon>Bacilli</taxon>
        <taxon>Bacillales</taxon>
        <taxon>Bacillaceae</taxon>
        <taxon>Bacillus</taxon>
    </lineage>
</organism>
<dbReference type="PANTHER" id="PTHR30126:SF40">
    <property type="entry name" value="HTH-TYPE TRANSCRIPTIONAL REGULATOR GLTR"/>
    <property type="match status" value="1"/>
</dbReference>
<keyword evidence="2" id="KW-0805">Transcription regulation</keyword>
<evidence type="ECO:0000256" key="2">
    <source>
        <dbReference type="ARBA" id="ARBA00023015"/>
    </source>
</evidence>
<keyword evidence="4" id="KW-0804">Transcription</keyword>
<dbReference type="InterPro" id="IPR005119">
    <property type="entry name" value="LysR_subst-bd"/>
</dbReference>
<dbReference type="FunFam" id="1.10.10.10:FF:000001">
    <property type="entry name" value="LysR family transcriptional regulator"/>
    <property type="match status" value="1"/>
</dbReference>
<evidence type="ECO:0000313" key="7">
    <source>
        <dbReference type="Proteomes" id="UP000196475"/>
    </source>
</evidence>
<name>A0A1Y3PFI6_9BACI</name>
<reference evidence="7" key="1">
    <citation type="submission" date="2016-06" db="EMBL/GenBank/DDBJ databases">
        <authorList>
            <person name="Nascimento L."/>
            <person name="Pereira R.V."/>
            <person name="Martins L.F."/>
            <person name="Quaggio R.B."/>
            <person name="Silva A.M."/>
            <person name="Setubal J.C."/>
        </authorList>
    </citation>
    <scope>NUCLEOTIDE SEQUENCE [LARGE SCALE GENOMIC DNA]</scope>
</reference>
<dbReference type="PANTHER" id="PTHR30126">
    <property type="entry name" value="HTH-TYPE TRANSCRIPTIONAL REGULATOR"/>
    <property type="match status" value="1"/>
</dbReference>
<comment type="caution">
    <text evidence="6">The sequence shown here is derived from an EMBL/GenBank/DDBJ whole genome shotgun (WGS) entry which is preliminary data.</text>
</comment>
<dbReference type="Gene3D" id="3.40.190.290">
    <property type="match status" value="1"/>
</dbReference>
<dbReference type="InterPro" id="IPR036390">
    <property type="entry name" value="WH_DNA-bd_sf"/>
</dbReference>
<dbReference type="SUPFAM" id="SSF53850">
    <property type="entry name" value="Periplasmic binding protein-like II"/>
    <property type="match status" value="1"/>
</dbReference>
<feature type="domain" description="HTH lysR-type" evidence="5">
    <location>
        <begin position="1"/>
        <end position="58"/>
    </location>
</feature>
<protein>
    <submittedName>
        <fullName evidence="6">Transcriptional regulator</fullName>
    </submittedName>
</protein>
<dbReference type="GO" id="GO:0003700">
    <property type="term" value="F:DNA-binding transcription factor activity"/>
    <property type="evidence" value="ECO:0007669"/>
    <property type="project" value="InterPro"/>
</dbReference>
<evidence type="ECO:0000256" key="4">
    <source>
        <dbReference type="ARBA" id="ARBA00023163"/>
    </source>
</evidence>
<dbReference type="Pfam" id="PF03466">
    <property type="entry name" value="LysR_substrate"/>
    <property type="match status" value="1"/>
</dbReference>
<dbReference type="InterPro" id="IPR000847">
    <property type="entry name" value="LysR_HTH_N"/>
</dbReference>
<gene>
    <name evidence="6" type="ORF">BAA01_01920</name>
</gene>
<evidence type="ECO:0000313" key="6">
    <source>
        <dbReference type="EMBL" id="OUM86111.1"/>
    </source>
</evidence>
<dbReference type="GO" id="GO:0000976">
    <property type="term" value="F:transcription cis-regulatory region binding"/>
    <property type="evidence" value="ECO:0007669"/>
    <property type="project" value="TreeGrafter"/>
</dbReference>
<dbReference type="Proteomes" id="UP000196475">
    <property type="component" value="Unassembled WGS sequence"/>
</dbReference>
<dbReference type="SUPFAM" id="SSF46785">
    <property type="entry name" value="Winged helix' DNA-binding domain"/>
    <property type="match status" value="1"/>
</dbReference>
<proteinExistence type="inferred from homology"/>